<accession>A0A1M7PJT0</accession>
<dbReference type="AlphaFoldDB" id="A0A1M7PJT0"/>
<dbReference type="PANTHER" id="PTHR43802:SF1">
    <property type="entry name" value="IP11341P-RELATED"/>
    <property type="match status" value="1"/>
</dbReference>
<dbReference type="NCBIfam" id="NF004840">
    <property type="entry name" value="PRK06190.1"/>
    <property type="match status" value="1"/>
</dbReference>
<dbReference type="EMBL" id="FRCS01000003">
    <property type="protein sequence ID" value="SHN17164.1"/>
    <property type="molecule type" value="Genomic_DNA"/>
</dbReference>
<evidence type="ECO:0000313" key="2">
    <source>
        <dbReference type="EMBL" id="SHN17164.1"/>
    </source>
</evidence>
<comment type="similarity">
    <text evidence="1">Belongs to the enoyl-CoA hydratase/isomerase family.</text>
</comment>
<dbReference type="RefSeq" id="WP_073256353.1">
    <property type="nucleotide sequence ID" value="NZ_FRCS01000003.1"/>
</dbReference>
<dbReference type="Gene3D" id="3.90.226.10">
    <property type="entry name" value="2-enoyl-CoA Hydratase, Chain A, domain 1"/>
    <property type="match status" value="1"/>
</dbReference>
<keyword evidence="3" id="KW-1185">Reference proteome</keyword>
<dbReference type="PANTHER" id="PTHR43802">
    <property type="entry name" value="ENOYL-COA HYDRATASE"/>
    <property type="match status" value="1"/>
</dbReference>
<reference evidence="2 3" key="1">
    <citation type="submission" date="2016-11" db="EMBL/GenBank/DDBJ databases">
        <authorList>
            <person name="Jaros S."/>
            <person name="Januszkiewicz K."/>
            <person name="Wedrychowicz H."/>
        </authorList>
    </citation>
    <scope>NUCLEOTIDE SEQUENCE [LARGE SCALE GENOMIC DNA]</scope>
    <source>
        <strain evidence="2 3">DSM 46144</strain>
    </source>
</reference>
<dbReference type="OrthoDB" id="8452484at2"/>
<dbReference type="SUPFAM" id="SSF52096">
    <property type="entry name" value="ClpP/crotonase"/>
    <property type="match status" value="1"/>
</dbReference>
<name>A0A1M7PJT0_9ACTN</name>
<organism evidence="2 3">
    <name type="scientific">Cryptosporangium aurantiacum</name>
    <dbReference type="NCBI Taxonomy" id="134849"/>
    <lineage>
        <taxon>Bacteria</taxon>
        <taxon>Bacillati</taxon>
        <taxon>Actinomycetota</taxon>
        <taxon>Actinomycetes</taxon>
        <taxon>Cryptosporangiales</taxon>
        <taxon>Cryptosporangiaceae</taxon>
        <taxon>Cryptosporangium</taxon>
    </lineage>
</organism>
<dbReference type="Proteomes" id="UP000184440">
    <property type="component" value="Unassembled WGS sequence"/>
</dbReference>
<proteinExistence type="inferred from homology"/>
<dbReference type="Pfam" id="PF00378">
    <property type="entry name" value="ECH_1"/>
    <property type="match status" value="1"/>
</dbReference>
<evidence type="ECO:0000313" key="3">
    <source>
        <dbReference type="Proteomes" id="UP000184440"/>
    </source>
</evidence>
<gene>
    <name evidence="2" type="ORF">SAMN05443668_103411</name>
</gene>
<dbReference type="STRING" id="134849.SAMN05443668_103411"/>
<dbReference type="InterPro" id="IPR001753">
    <property type="entry name" value="Enoyl-CoA_hydra/iso"/>
</dbReference>
<dbReference type="CDD" id="cd06558">
    <property type="entry name" value="crotonase-like"/>
    <property type="match status" value="1"/>
</dbReference>
<evidence type="ECO:0000256" key="1">
    <source>
        <dbReference type="ARBA" id="ARBA00005254"/>
    </source>
</evidence>
<sequence>MTAFSFPDVPGLRLDEPRPGVLLVTLDRPEQRNALNYDLRRGLVRLCRGLADDRSVRALVLTGADPAFCGGVDLREQLAPDARPRPERTNPAQTLRTLDLPVIGAINGPCVTGGLEVALSCAFLIASERATFADTHARLGLVPGWGMSALLPRAVGVRTARRMTLTGEPIDASTALALGLVTEVVPHAELLGRALAVAEQVASCDERAARASMRLYASTDGTTLAHALGVEADTAASWSRSADGTRDRFAGMLRRDG</sequence>
<dbReference type="GO" id="GO:0003824">
    <property type="term" value="F:catalytic activity"/>
    <property type="evidence" value="ECO:0007669"/>
    <property type="project" value="UniProtKB-ARBA"/>
</dbReference>
<protein>
    <submittedName>
        <fullName evidence="2">Enoyl-CoA hydratase</fullName>
    </submittedName>
</protein>
<dbReference type="InterPro" id="IPR029045">
    <property type="entry name" value="ClpP/crotonase-like_dom_sf"/>
</dbReference>